<dbReference type="GO" id="GO:0005762">
    <property type="term" value="C:mitochondrial large ribosomal subunit"/>
    <property type="evidence" value="ECO:0007669"/>
    <property type="project" value="TreeGrafter"/>
</dbReference>
<dbReference type="Pfam" id="PF00181">
    <property type="entry name" value="Ribosomal_L2_N"/>
    <property type="match status" value="1"/>
</dbReference>
<dbReference type="GO" id="GO:0032543">
    <property type="term" value="P:mitochondrial translation"/>
    <property type="evidence" value="ECO:0007669"/>
    <property type="project" value="TreeGrafter"/>
</dbReference>
<organism evidence="10">
    <name type="scientific">Eunotia naegelii</name>
    <dbReference type="NCBI Taxonomy" id="1458866"/>
    <lineage>
        <taxon>Eukaryota</taxon>
        <taxon>Sar</taxon>
        <taxon>Stramenopiles</taxon>
        <taxon>Ochrophyta</taxon>
        <taxon>Bacillariophyta</taxon>
        <taxon>Bacillariophyceae</taxon>
        <taxon>Eunotiophycidae</taxon>
        <taxon>Eunotiales</taxon>
        <taxon>Eunotiaceae</taxon>
        <taxon>Eunotia</taxon>
    </lineage>
</organism>
<dbReference type="InterPro" id="IPR008991">
    <property type="entry name" value="Translation_prot_SH3-like_sf"/>
</dbReference>
<evidence type="ECO:0000256" key="1">
    <source>
        <dbReference type="ARBA" id="ARBA00004229"/>
    </source>
</evidence>
<keyword evidence="4" id="KW-0934">Plastid</keyword>
<reference evidence="10" key="1">
    <citation type="journal article" date="2018" name="Genome Biol. Evol.">
        <title>Recurrent loss, horizontal transfer, and the obscure origins of mitochondrial introns in diatoms (Bacillariophyta).</title>
        <authorList>
            <person name="Guillory W.X."/>
            <person name="Onyshchenko A."/>
            <person name="Ruck E.C."/>
            <person name="Parks M."/>
            <person name="Nakov T."/>
            <person name="Wickett N.J."/>
            <person name="Alverson A.J."/>
        </authorList>
    </citation>
    <scope>NUCLEOTIDE SEQUENCE</scope>
    <source>
        <strain evidence="10">UTEX FD354</strain>
    </source>
</reference>
<dbReference type="GO" id="GO:0003735">
    <property type="term" value="F:structural constituent of ribosome"/>
    <property type="evidence" value="ECO:0007669"/>
    <property type="project" value="InterPro"/>
</dbReference>
<evidence type="ECO:0000256" key="7">
    <source>
        <dbReference type="SAM" id="MobiDB-lite"/>
    </source>
</evidence>
<dbReference type="GO" id="GO:0003723">
    <property type="term" value="F:RNA binding"/>
    <property type="evidence" value="ECO:0007669"/>
    <property type="project" value="InterPro"/>
</dbReference>
<proteinExistence type="inferred from homology"/>
<dbReference type="NCBIfam" id="TIGR01171">
    <property type="entry name" value="rplB_bact"/>
    <property type="match status" value="1"/>
</dbReference>
<evidence type="ECO:0000259" key="8">
    <source>
        <dbReference type="SMART" id="SM01382"/>
    </source>
</evidence>
<feature type="domain" description="Large ribosomal subunit protein uL2 C-terminal" evidence="8">
    <location>
        <begin position="123"/>
        <end position="249"/>
    </location>
</feature>
<dbReference type="InterPro" id="IPR014722">
    <property type="entry name" value="Rib_uL2_dom2"/>
</dbReference>
<dbReference type="Gene3D" id="2.30.30.30">
    <property type="match status" value="1"/>
</dbReference>
<dbReference type="InterPro" id="IPR012340">
    <property type="entry name" value="NA-bd_OB-fold"/>
</dbReference>
<accession>A0A2U9GIV3</accession>
<dbReference type="SMART" id="SM01383">
    <property type="entry name" value="Ribosomal_L2"/>
    <property type="match status" value="1"/>
</dbReference>
<dbReference type="InterPro" id="IPR014726">
    <property type="entry name" value="Ribosomal_uL2_dom3"/>
</dbReference>
<dbReference type="AlphaFoldDB" id="A0A2U9GIV3"/>
<dbReference type="RefSeq" id="YP_009495458.1">
    <property type="nucleotide sequence ID" value="NC_037987.1"/>
</dbReference>
<dbReference type="PIRSF" id="PIRSF002158">
    <property type="entry name" value="Ribosomal_L2"/>
    <property type="match status" value="1"/>
</dbReference>
<dbReference type="SUPFAM" id="SSF50249">
    <property type="entry name" value="Nucleic acid-binding proteins"/>
    <property type="match status" value="1"/>
</dbReference>
<dbReference type="Gene3D" id="4.10.950.10">
    <property type="entry name" value="Ribosomal protein L2, domain 3"/>
    <property type="match status" value="1"/>
</dbReference>
<evidence type="ECO:0000313" key="10">
    <source>
        <dbReference type="EMBL" id="AWQ64105.1"/>
    </source>
</evidence>
<dbReference type="PANTHER" id="PTHR13691">
    <property type="entry name" value="RIBOSOMAL PROTEIN L2"/>
    <property type="match status" value="1"/>
</dbReference>
<dbReference type="Pfam" id="PF03947">
    <property type="entry name" value="Ribosomal_L2_C"/>
    <property type="match status" value="1"/>
</dbReference>
<dbReference type="SUPFAM" id="SSF50104">
    <property type="entry name" value="Translation proteins SH3-like domain"/>
    <property type="match status" value="1"/>
</dbReference>
<dbReference type="PANTHER" id="PTHR13691:SF5">
    <property type="entry name" value="LARGE RIBOSOMAL SUBUNIT PROTEIN UL2M"/>
    <property type="match status" value="1"/>
</dbReference>
<dbReference type="GO" id="GO:0009507">
    <property type="term" value="C:chloroplast"/>
    <property type="evidence" value="ECO:0007669"/>
    <property type="project" value="UniProtKB-SubCell"/>
</dbReference>
<evidence type="ECO:0000256" key="2">
    <source>
        <dbReference type="ARBA" id="ARBA00005636"/>
    </source>
</evidence>
<evidence type="ECO:0000256" key="5">
    <source>
        <dbReference type="ARBA" id="ARBA00022980"/>
    </source>
</evidence>
<dbReference type="GeneID" id="36957400"/>
<dbReference type="InterPro" id="IPR002171">
    <property type="entry name" value="Ribosomal_uL2"/>
</dbReference>
<gene>
    <name evidence="10" type="primary">rpl2</name>
</gene>
<sequence length="254" mass="28157">MEILNPTTPSQRHVIRINNKNLNKKPILKFKLSGLKRSSGRNNIGKITSNHKGGGHKRKYRQLDFYRNQNSIGIITSIEYDPNRSANIASVYDLDKESYYYILAPIDLILGDVIKSGEKLIEQRLGYSMPMEEIPVGSAIHNISLKKGGPAKITRSAGTFSFILDKTSGYCSIQLSSGKKTRVPLNCYATLGIVSNDLHFLSERGKAGRSRWLNKRPTVRGVAMNPIDHPNGGGEGKKSGKGYSPWGKPKTKKT</sequence>
<dbReference type="PROSITE" id="PS00467">
    <property type="entry name" value="RIBOSOMAL_L2"/>
    <property type="match status" value="1"/>
</dbReference>
<feature type="domain" description="Large ribosomal subunit protein uL2 RNA-binding" evidence="9">
    <location>
        <begin position="40"/>
        <end position="116"/>
    </location>
</feature>
<evidence type="ECO:0000256" key="3">
    <source>
        <dbReference type="ARBA" id="ARBA00022528"/>
    </source>
</evidence>
<dbReference type="GO" id="GO:0016740">
    <property type="term" value="F:transferase activity"/>
    <property type="evidence" value="ECO:0007669"/>
    <property type="project" value="InterPro"/>
</dbReference>
<dbReference type="InterPro" id="IPR022669">
    <property type="entry name" value="Ribosomal_uL2_C"/>
</dbReference>
<evidence type="ECO:0000256" key="6">
    <source>
        <dbReference type="ARBA" id="ARBA00023274"/>
    </source>
</evidence>
<comment type="similarity">
    <text evidence="2">Belongs to the universal ribosomal protein uL2 family.</text>
</comment>
<dbReference type="SMART" id="SM01382">
    <property type="entry name" value="Ribosomal_L2_C"/>
    <property type="match status" value="1"/>
</dbReference>
<comment type="subcellular location">
    <subcellularLocation>
        <location evidence="1">Plastid</location>
        <location evidence="1">Chloroplast</location>
    </subcellularLocation>
</comment>
<dbReference type="EMBL" id="MG271846">
    <property type="protein sequence ID" value="AWQ64105.1"/>
    <property type="molecule type" value="Genomic_DNA"/>
</dbReference>
<keyword evidence="6" id="KW-0687">Ribonucleoprotein</keyword>
<dbReference type="InterPro" id="IPR022666">
    <property type="entry name" value="Ribosomal_uL2_RNA-bd_dom"/>
</dbReference>
<evidence type="ECO:0000259" key="9">
    <source>
        <dbReference type="SMART" id="SM01383"/>
    </source>
</evidence>
<feature type="region of interest" description="Disordered" evidence="7">
    <location>
        <begin position="222"/>
        <end position="254"/>
    </location>
</feature>
<protein>
    <submittedName>
        <fullName evidence="10">Ribosomal protein L2</fullName>
    </submittedName>
</protein>
<geneLocation type="mitochondrion" evidence="10"/>
<evidence type="ECO:0000256" key="4">
    <source>
        <dbReference type="ARBA" id="ARBA00022640"/>
    </source>
</evidence>
<keyword evidence="10" id="KW-0496">Mitochondrion</keyword>
<dbReference type="InterPro" id="IPR022671">
    <property type="entry name" value="Ribosomal_uL2_CS"/>
</dbReference>
<dbReference type="InterPro" id="IPR005880">
    <property type="entry name" value="Ribosomal_uL2_bac/org-type"/>
</dbReference>
<name>A0A2U9GIV3_9STRA</name>
<keyword evidence="5 10" id="KW-0689">Ribosomal protein</keyword>
<dbReference type="Gene3D" id="2.40.50.140">
    <property type="entry name" value="Nucleic acid-binding proteins"/>
    <property type="match status" value="1"/>
</dbReference>
<keyword evidence="3" id="KW-0150">Chloroplast</keyword>